<organism evidence="1 2">
    <name type="scientific">Kitasatospora arboriphila</name>
    <dbReference type="NCBI Taxonomy" id="258052"/>
    <lineage>
        <taxon>Bacteria</taxon>
        <taxon>Bacillati</taxon>
        <taxon>Actinomycetota</taxon>
        <taxon>Actinomycetes</taxon>
        <taxon>Kitasatosporales</taxon>
        <taxon>Streptomycetaceae</taxon>
        <taxon>Kitasatospora</taxon>
    </lineage>
</organism>
<dbReference type="EMBL" id="BAAALD010000029">
    <property type="protein sequence ID" value="GAA1087099.1"/>
    <property type="molecule type" value="Genomic_DNA"/>
</dbReference>
<dbReference type="InterPro" id="IPR032675">
    <property type="entry name" value="LRR_dom_sf"/>
</dbReference>
<keyword evidence="2" id="KW-1185">Reference proteome</keyword>
<reference evidence="2" key="1">
    <citation type="journal article" date="2019" name="Int. J. Syst. Evol. Microbiol.">
        <title>The Global Catalogue of Microorganisms (GCM) 10K type strain sequencing project: providing services to taxonomists for standard genome sequencing and annotation.</title>
        <authorList>
            <consortium name="The Broad Institute Genomics Platform"/>
            <consortium name="The Broad Institute Genome Sequencing Center for Infectious Disease"/>
            <person name="Wu L."/>
            <person name="Ma J."/>
        </authorList>
    </citation>
    <scope>NUCLEOTIDE SEQUENCE [LARGE SCALE GENOMIC DNA]</scope>
    <source>
        <strain evidence="2">JCM 13002</strain>
    </source>
</reference>
<gene>
    <name evidence="1" type="ORF">GCM10009663_33430</name>
</gene>
<evidence type="ECO:0000313" key="1">
    <source>
        <dbReference type="EMBL" id="GAA1087099.1"/>
    </source>
</evidence>
<dbReference type="Proteomes" id="UP001499987">
    <property type="component" value="Unassembled WGS sequence"/>
</dbReference>
<accession>A0ABP4E1P3</accession>
<dbReference type="Gene3D" id="3.80.10.10">
    <property type="entry name" value="Ribonuclease Inhibitor"/>
    <property type="match status" value="1"/>
</dbReference>
<comment type="caution">
    <text evidence="1">The sequence shown here is derived from an EMBL/GenBank/DDBJ whole genome shotgun (WGS) entry which is preliminary data.</text>
</comment>
<evidence type="ECO:0000313" key="2">
    <source>
        <dbReference type="Proteomes" id="UP001499987"/>
    </source>
</evidence>
<sequence length="317" mass="34724">MAISKHIEEFGGLPVVDVLAALEDGRELPAADAAAWRIALEYDDEKTFAEAWQRFLGAVDTGRVTTVVIGNWSQEEPEPLAGPLAEITGAAGRLPALRALFVGDITFEECEISWLQICDVTPLFTSFPRLEELVVRGTGQDWEGNGGLELTPLRHEHLRRLRLEAGGLPGSVLRSVAACDFPALESLELWLGVEMYGGDWTLDDLAPFLAGTRLPALRRLGLQNTTRQDEVCARAAQAPVVARLEHLALSMGALTDEGAAALLEGQPLTHLASLDLHHHYLTAEMQQRLHEALPDVAIDLSDAQKWDDNWRYVAVSE</sequence>
<dbReference type="NCBIfam" id="NF038076">
    <property type="entry name" value="fam_STM4015"/>
    <property type="match status" value="1"/>
</dbReference>
<proteinExistence type="predicted"/>
<dbReference type="InterPro" id="IPR047722">
    <property type="entry name" value="STM4015-like"/>
</dbReference>
<dbReference type="SUPFAM" id="SSF52047">
    <property type="entry name" value="RNI-like"/>
    <property type="match status" value="1"/>
</dbReference>
<name>A0ABP4E1P3_9ACTN</name>
<dbReference type="RefSeq" id="WP_344624410.1">
    <property type="nucleotide sequence ID" value="NZ_BAAALD010000029.1"/>
</dbReference>
<protein>
    <submittedName>
        <fullName evidence="1">STM4015 family protein</fullName>
    </submittedName>
</protein>